<dbReference type="AlphaFoldDB" id="A0A076LFY4"/>
<evidence type="ECO:0000313" key="2">
    <source>
        <dbReference type="Proteomes" id="UP000028681"/>
    </source>
</evidence>
<dbReference type="KEGG" id="ete:ETEE_0963"/>
<dbReference type="HOGENOM" id="CLU_3042949_0_0_6"/>
<dbReference type="Proteomes" id="UP000028681">
    <property type="component" value="Chromosome"/>
</dbReference>
<reference evidence="1 2" key="1">
    <citation type="journal article" date="2012" name="PLoS ONE">
        <title>Edwardsiella comparative phylogenomics reveal the new intra/inter-species taxonomic relationships, virulence evolution and niche adaptation mechanisms.</title>
        <authorList>
            <person name="Yang M."/>
            <person name="Lv Y."/>
            <person name="Xiao J."/>
            <person name="Wu H."/>
            <person name="Zheng H."/>
            <person name="Liu Q."/>
            <person name="Zhang Y."/>
            <person name="Wang Q."/>
        </authorList>
    </citation>
    <scope>NUCLEOTIDE SEQUENCE [LARGE SCALE GENOMIC DNA]</scope>
    <source>
        <strain evidence="2">080813</strain>
    </source>
</reference>
<accession>A0A076LFY4</accession>
<name>A0A076LFY4_9GAMM</name>
<protein>
    <submittedName>
        <fullName evidence="1">Uncharacterized protein</fullName>
    </submittedName>
</protein>
<organism evidence="1 2">
    <name type="scientific">Edwardsiella anguillarum ET080813</name>
    <dbReference type="NCBI Taxonomy" id="667120"/>
    <lineage>
        <taxon>Bacteria</taxon>
        <taxon>Pseudomonadati</taxon>
        <taxon>Pseudomonadota</taxon>
        <taxon>Gammaproteobacteria</taxon>
        <taxon>Enterobacterales</taxon>
        <taxon>Hafniaceae</taxon>
        <taxon>Edwardsiella</taxon>
    </lineage>
</organism>
<gene>
    <name evidence="1" type="ORF">ETEE_0963</name>
</gene>
<evidence type="ECO:0000313" key="1">
    <source>
        <dbReference type="EMBL" id="AIJ07430.1"/>
    </source>
</evidence>
<dbReference type="EMBL" id="CP006664">
    <property type="protein sequence ID" value="AIJ07430.1"/>
    <property type="molecule type" value="Genomic_DNA"/>
</dbReference>
<sequence length="54" mass="6206">MRLLHNFENFNRVAENVDEKSCLRCIKLTDSQATDASRKVSDDGNILVNLNIHF</sequence>
<proteinExistence type="predicted"/>